<accession>A0A1E4SPD5</accession>
<dbReference type="PROSITE" id="PS51355">
    <property type="entry name" value="GLUTATHIONE_PEROXID_3"/>
    <property type="match status" value="1"/>
</dbReference>
<organism evidence="10 11">
    <name type="scientific">Suhomyces tanzawaensis NRRL Y-17324</name>
    <dbReference type="NCBI Taxonomy" id="984487"/>
    <lineage>
        <taxon>Eukaryota</taxon>
        <taxon>Fungi</taxon>
        <taxon>Dikarya</taxon>
        <taxon>Ascomycota</taxon>
        <taxon>Saccharomycotina</taxon>
        <taxon>Pichiomycetes</taxon>
        <taxon>Debaryomycetaceae</taxon>
        <taxon>Suhomyces</taxon>
    </lineage>
</organism>
<dbReference type="RefSeq" id="XP_020066495.1">
    <property type="nucleotide sequence ID" value="XM_020209166.1"/>
</dbReference>
<reference evidence="11" key="1">
    <citation type="submission" date="2016-05" db="EMBL/GenBank/DDBJ databases">
        <title>Comparative genomics of biotechnologically important yeasts.</title>
        <authorList>
            <consortium name="DOE Joint Genome Institute"/>
            <person name="Riley R."/>
            <person name="Haridas S."/>
            <person name="Wolfe K.H."/>
            <person name="Lopes M.R."/>
            <person name="Hittinger C.T."/>
            <person name="Goker M."/>
            <person name="Salamov A."/>
            <person name="Wisecaver J."/>
            <person name="Long T.M."/>
            <person name="Aerts A.L."/>
            <person name="Barry K."/>
            <person name="Choi C."/>
            <person name="Clum A."/>
            <person name="Coughlan A.Y."/>
            <person name="Deshpande S."/>
            <person name="Douglass A.P."/>
            <person name="Hanson S.J."/>
            <person name="Klenk H.-P."/>
            <person name="Labutti K."/>
            <person name="Lapidus A."/>
            <person name="Lindquist E."/>
            <person name="Lipzen A."/>
            <person name="Meier-Kolthoff J.P."/>
            <person name="Ohm R.A."/>
            <person name="Otillar R.P."/>
            <person name="Pangilinan J."/>
            <person name="Peng Y."/>
            <person name="Rokas A."/>
            <person name="Rosa C.A."/>
            <person name="Scheuner C."/>
            <person name="Sibirny A.A."/>
            <person name="Slot J.C."/>
            <person name="Stielow J.B."/>
            <person name="Sun H."/>
            <person name="Kurtzman C.P."/>
            <person name="Blackwell M."/>
            <person name="Grigoriev I.V."/>
            <person name="Jeffries T.W."/>
        </authorList>
    </citation>
    <scope>NUCLEOTIDE SEQUENCE [LARGE SCALE GENOMIC DNA]</scope>
    <source>
        <strain evidence="11">NRRL Y-17324</strain>
    </source>
</reference>
<evidence type="ECO:0000256" key="6">
    <source>
        <dbReference type="ARBA" id="ARBA00049091"/>
    </source>
</evidence>
<dbReference type="Proteomes" id="UP000094285">
    <property type="component" value="Unassembled WGS sequence"/>
</dbReference>
<evidence type="ECO:0000256" key="3">
    <source>
        <dbReference type="ARBA" id="ARBA00022862"/>
    </source>
</evidence>
<keyword evidence="2 8" id="KW-0575">Peroxidase</keyword>
<evidence type="ECO:0000259" key="9">
    <source>
        <dbReference type="PROSITE" id="PS51352"/>
    </source>
</evidence>
<dbReference type="PANTHER" id="PTHR11592">
    <property type="entry name" value="GLUTATHIONE PEROXIDASE"/>
    <property type="match status" value="1"/>
</dbReference>
<dbReference type="AlphaFoldDB" id="A0A1E4SPD5"/>
<dbReference type="PIRSF" id="PIRSF000303">
    <property type="entry name" value="Glutathion_perox"/>
    <property type="match status" value="1"/>
</dbReference>
<dbReference type="PROSITE" id="PS00763">
    <property type="entry name" value="GLUTATHIONE_PEROXID_2"/>
    <property type="match status" value="1"/>
</dbReference>
<comment type="similarity">
    <text evidence="1 8">Belongs to the glutathione peroxidase family.</text>
</comment>
<dbReference type="EMBL" id="KV453909">
    <property type="protein sequence ID" value="ODV81373.1"/>
    <property type="molecule type" value="Genomic_DNA"/>
</dbReference>
<keyword evidence="3" id="KW-0049">Antioxidant</keyword>
<dbReference type="InterPro" id="IPR013766">
    <property type="entry name" value="Thioredoxin_domain"/>
</dbReference>
<dbReference type="GeneID" id="30983302"/>
<dbReference type="InterPro" id="IPR000889">
    <property type="entry name" value="Glutathione_peroxidase"/>
</dbReference>
<evidence type="ECO:0000313" key="10">
    <source>
        <dbReference type="EMBL" id="ODV81373.1"/>
    </source>
</evidence>
<dbReference type="STRING" id="984487.A0A1E4SPD5"/>
<dbReference type="SUPFAM" id="SSF52833">
    <property type="entry name" value="Thioredoxin-like"/>
    <property type="match status" value="1"/>
</dbReference>
<dbReference type="InterPro" id="IPR029760">
    <property type="entry name" value="GPX_CS"/>
</dbReference>
<keyword evidence="5" id="KW-0676">Redox-active center</keyword>
<dbReference type="PANTHER" id="PTHR11592:SF78">
    <property type="entry name" value="GLUTATHIONE PEROXIDASE"/>
    <property type="match status" value="1"/>
</dbReference>
<dbReference type="OrthoDB" id="446890at2759"/>
<dbReference type="GO" id="GO:0140824">
    <property type="term" value="F:thioredoxin-dependent peroxiredoxin activity"/>
    <property type="evidence" value="ECO:0007669"/>
    <property type="project" value="UniProtKB-EC"/>
</dbReference>
<evidence type="ECO:0000256" key="1">
    <source>
        <dbReference type="ARBA" id="ARBA00006926"/>
    </source>
</evidence>
<feature type="domain" description="Thioredoxin" evidence="9">
    <location>
        <begin position="11"/>
        <end position="174"/>
    </location>
</feature>
<dbReference type="CDD" id="cd00340">
    <property type="entry name" value="GSH_Peroxidase"/>
    <property type="match status" value="1"/>
</dbReference>
<evidence type="ECO:0000256" key="4">
    <source>
        <dbReference type="ARBA" id="ARBA00023002"/>
    </source>
</evidence>
<evidence type="ECO:0000256" key="8">
    <source>
        <dbReference type="RuleBase" id="RU000499"/>
    </source>
</evidence>
<keyword evidence="11" id="KW-1185">Reference proteome</keyword>
<dbReference type="Pfam" id="PF00255">
    <property type="entry name" value="GSHPx"/>
    <property type="match status" value="1"/>
</dbReference>
<dbReference type="InterPro" id="IPR036249">
    <property type="entry name" value="Thioredoxin-like_sf"/>
</dbReference>
<proteinExistence type="inferred from homology"/>
<evidence type="ECO:0000256" key="2">
    <source>
        <dbReference type="ARBA" id="ARBA00022559"/>
    </source>
</evidence>
<dbReference type="PROSITE" id="PS51352">
    <property type="entry name" value="THIOREDOXIN_2"/>
    <property type="match status" value="1"/>
</dbReference>
<evidence type="ECO:0000256" key="7">
    <source>
        <dbReference type="PIRSR" id="PIRSR000303-1"/>
    </source>
</evidence>
<gene>
    <name evidence="10" type="ORF">CANTADRAFT_44992</name>
</gene>
<dbReference type="PROSITE" id="PS00460">
    <property type="entry name" value="GLUTATHIONE_PEROXID_1"/>
    <property type="match status" value="1"/>
</dbReference>
<sequence>MVSTDGNISPSVPQSVFYTFTLTRSDGVPVYFSQLRNKVVIVVNVASLCGFTPQYQEFQQLHEKYKHRGLVILAFPCNQFGSQEPEDALAVQAFAHKHYGVTFPIMNKLLVNGDRESKLYKWLKDEKKGDMGFRGVRWNFEKFVVNKRGQVVARYPSGVTPLQFESQLVDLLDEI</sequence>
<feature type="active site" evidence="7">
    <location>
        <position position="49"/>
    </location>
</feature>
<protein>
    <recommendedName>
        <fullName evidence="8">Glutathione peroxidase</fullName>
    </recommendedName>
</protein>
<dbReference type="GO" id="GO:0034599">
    <property type="term" value="P:cellular response to oxidative stress"/>
    <property type="evidence" value="ECO:0007669"/>
    <property type="project" value="TreeGrafter"/>
</dbReference>
<dbReference type="PRINTS" id="PR01011">
    <property type="entry name" value="GLUTPROXDASE"/>
</dbReference>
<dbReference type="Gene3D" id="3.40.30.10">
    <property type="entry name" value="Glutaredoxin"/>
    <property type="match status" value="1"/>
</dbReference>
<dbReference type="InterPro" id="IPR029759">
    <property type="entry name" value="GPX_AS"/>
</dbReference>
<dbReference type="FunFam" id="3.40.30.10:FF:000010">
    <property type="entry name" value="Glutathione peroxidase"/>
    <property type="match status" value="1"/>
</dbReference>
<comment type="catalytic activity">
    <reaction evidence="6">
        <text>a hydroperoxide + [thioredoxin]-dithiol = an alcohol + [thioredoxin]-disulfide + H2O</text>
        <dbReference type="Rhea" id="RHEA:62620"/>
        <dbReference type="Rhea" id="RHEA-COMP:10698"/>
        <dbReference type="Rhea" id="RHEA-COMP:10700"/>
        <dbReference type="ChEBI" id="CHEBI:15377"/>
        <dbReference type="ChEBI" id="CHEBI:29950"/>
        <dbReference type="ChEBI" id="CHEBI:30879"/>
        <dbReference type="ChEBI" id="CHEBI:35924"/>
        <dbReference type="ChEBI" id="CHEBI:50058"/>
        <dbReference type="EC" id="1.11.1.24"/>
    </reaction>
</comment>
<evidence type="ECO:0000256" key="5">
    <source>
        <dbReference type="ARBA" id="ARBA00023284"/>
    </source>
</evidence>
<evidence type="ECO:0000313" key="11">
    <source>
        <dbReference type="Proteomes" id="UP000094285"/>
    </source>
</evidence>
<name>A0A1E4SPD5_9ASCO</name>
<keyword evidence="4 8" id="KW-0560">Oxidoreductase</keyword>